<dbReference type="SUPFAM" id="SSF52172">
    <property type="entry name" value="CheY-like"/>
    <property type="match status" value="1"/>
</dbReference>
<dbReference type="InterPro" id="IPR003593">
    <property type="entry name" value="AAA+_ATPase"/>
</dbReference>
<dbReference type="PROSITE" id="PS00676">
    <property type="entry name" value="SIGMA54_INTERACT_2"/>
    <property type="match status" value="1"/>
</dbReference>
<dbReference type="Pfam" id="PF25601">
    <property type="entry name" value="AAA_lid_14"/>
    <property type="match status" value="1"/>
</dbReference>
<gene>
    <name evidence="8" type="ORF">GCM10011507_04510</name>
</gene>
<evidence type="ECO:0000259" key="7">
    <source>
        <dbReference type="PROSITE" id="PS50045"/>
    </source>
</evidence>
<evidence type="ECO:0000256" key="5">
    <source>
        <dbReference type="ARBA" id="ARBA00023163"/>
    </source>
</evidence>
<dbReference type="InterPro" id="IPR027417">
    <property type="entry name" value="P-loop_NTPase"/>
</dbReference>
<dbReference type="PROSITE" id="PS50045">
    <property type="entry name" value="SIGMA54_INTERACT_4"/>
    <property type="match status" value="1"/>
</dbReference>
<reference evidence="8" key="2">
    <citation type="submission" date="2020-09" db="EMBL/GenBank/DDBJ databases">
        <authorList>
            <person name="Sun Q."/>
            <person name="Zhou Y."/>
        </authorList>
    </citation>
    <scope>NUCLEOTIDE SEQUENCE</scope>
    <source>
        <strain evidence="8">CGMCC 1.15447</strain>
    </source>
</reference>
<dbReference type="SMART" id="SM00382">
    <property type="entry name" value="AAA"/>
    <property type="match status" value="1"/>
</dbReference>
<dbReference type="PANTHER" id="PTHR32071">
    <property type="entry name" value="TRANSCRIPTIONAL REGULATORY PROTEIN"/>
    <property type="match status" value="1"/>
</dbReference>
<feature type="domain" description="Sigma-54 factor interaction" evidence="7">
    <location>
        <begin position="231"/>
        <end position="462"/>
    </location>
</feature>
<feature type="region of interest" description="Disordered" evidence="6">
    <location>
        <begin position="146"/>
        <end position="193"/>
    </location>
</feature>
<reference evidence="8" key="1">
    <citation type="journal article" date="2014" name="Int. J. Syst. Evol. Microbiol.">
        <title>Complete genome sequence of Corynebacterium casei LMG S-19264T (=DSM 44701T), isolated from a smear-ripened cheese.</title>
        <authorList>
            <consortium name="US DOE Joint Genome Institute (JGI-PGF)"/>
            <person name="Walter F."/>
            <person name="Albersmeier A."/>
            <person name="Kalinowski J."/>
            <person name="Ruckert C."/>
        </authorList>
    </citation>
    <scope>NUCLEOTIDE SEQUENCE</scope>
    <source>
        <strain evidence="8">CGMCC 1.15447</strain>
    </source>
</reference>
<dbReference type="PROSITE" id="PS00688">
    <property type="entry name" value="SIGMA54_INTERACT_3"/>
    <property type="match status" value="1"/>
</dbReference>
<keyword evidence="2" id="KW-0067">ATP-binding</keyword>
<name>A0A916RHG1_9BACT</name>
<dbReference type="PANTHER" id="PTHR32071:SF117">
    <property type="entry name" value="PTS-DEPENDENT DIHYDROXYACETONE KINASE OPERON REGULATORY PROTEIN-RELATED"/>
    <property type="match status" value="1"/>
</dbReference>
<dbReference type="InterPro" id="IPR058031">
    <property type="entry name" value="AAA_lid_NorR"/>
</dbReference>
<sequence>MMNGVEAGRNGVRDAVASAAVVDMVAVRTVVVASADAGLRQKLRKSLTGLRWQVREATGGAEAMAQLEDMRPEALLVDSWLPDLEVSEFASVVRMMYPSMEMLRVDGGTDGGARSPRRNELLHALREAQEAPVTDTAAWAAAPASVPKVGPRTSTESNAVRSFVLPDARAGERHENDRVESRAESRHDSLMDGRQDAARQALSMLLGHGEAPRREKSPAGVPQGFQPLPELVGESVPMRELTRLIRLVAPRSSTVLIEGETGTGKEVIAKAIHRLSARSSKPFVVLNCAAIPEALLEAELFGHTRGAFTGAVQSRTGRIEAAHGGTLFLDEIGEMPLALQAKMLRFLECGELQRVGDNELLRVDVRVIAATHQPLEKLATSTGAERTFRLDLYHRLAVFPLDVPPLRERMEDMNLLAEHFLEQMGREMPRKRLTIEAEAKLHEHHWPGNVRELMHVLERGAILAGDKMEIDAAEIRLRRADRR</sequence>
<organism evidence="8 9">
    <name type="scientific">Edaphobacter acidisoli</name>
    <dbReference type="NCBI Taxonomy" id="2040573"/>
    <lineage>
        <taxon>Bacteria</taxon>
        <taxon>Pseudomonadati</taxon>
        <taxon>Acidobacteriota</taxon>
        <taxon>Terriglobia</taxon>
        <taxon>Terriglobales</taxon>
        <taxon>Acidobacteriaceae</taxon>
        <taxon>Edaphobacter</taxon>
    </lineage>
</organism>
<proteinExistence type="predicted"/>
<evidence type="ECO:0000256" key="2">
    <source>
        <dbReference type="ARBA" id="ARBA00022840"/>
    </source>
</evidence>
<keyword evidence="3" id="KW-0805">Transcription regulation</keyword>
<dbReference type="CDD" id="cd00009">
    <property type="entry name" value="AAA"/>
    <property type="match status" value="1"/>
</dbReference>
<evidence type="ECO:0000256" key="4">
    <source>
        <dbReference type="ARBA" id="ARBA00023125"/>
    </source>
</evidence>
<dbReference type="Gene3D" id="3.40.50.2300">
    <property type="match status" value="1"/>
</dbReference>
<dbReference type="AlphaFoldDB" id="A0A916RHG1"/>
<protein>
    <recommendedName>
        <fullName evidence="7">Sigma-54 factor interaction domain-containing protein</fullName>
    </recommendedName>
</protein>
<dbReference type="InterPro" id="IPR025662">
    <property type="entry name" value="Sigma_54_int_dom_ATP-bd_1"/>
</dbReference>
<evidence type="ECO:0000256" key="6">
    <source>
        <dbReference type="SAM" id="MobiDB-lite"/>
    </source>
</evidence>
<keyword evidence="4" id="KW-0238">DNA-binding</keyword>
<dbReference type="InterPro" id="IPR011006">
    <property type="entry name" value="CheY-like_superfamily"/>
</dbReference>
<evidence type="ECO:0000313" key="8">
    <source>
        <dbReference type="EMBL" id="GGA56286.1"/>
    </source>
</evidence>
<dbReference type="Pfam" id="PF00158">
    <property type="entry name" value="Sigma54_activat"/>
    <property type="match status" value="1"/>
</dbReference>
<evidence type="ECO:0000256" key="1">
    <source>
        <dbReference type="ARBA" id="ARBA00022741"/>
    </source>
</evidence>
<dbReference type="Gene3D" id="1.10.8.60">
    <property type="match status" value="1"/>
</dbReference>
<evidence type="ECO:0000313" key="9">
    <source>
        <dbReference type="Proteomes" id="UP000648801"/>
    </source>
</evidence>
<keyword evidence="9" id="KW-1185">Reference proteome</keyword>
<dbReference type="GO" id="GO:0006355">
    <property type="term" value="P:regulation of DNA-templated transcription"/>
    <property type="evidence" value="ECO:0007669"/>
    <property type="project" value="InterPro"/>
</dbReference>
<evidence type="ECO:0000256" key="3">
    <source>
        <dbReference type="ARBA" id="ARBA00023015"/>
    </source>
</evidence>
<dbReference type="GO" id="GO:0005524">
    <property type="term" value="F:ATP binding"/>
    <property type="evidence" value="ECO:0007669"/>
    <property type="project" value="UniProtKB-KW"/>
</dbReference>
<feature type="compositionally biased region" description="Basic and acidic residues" evidence="6">
    <location>
        <begin position="169"/>
        <end position="193"/>
    </location>
</feature>
<dbReference type="FunFam" id="3.40.50.300:FF:000006">
    <property type="entry name" value="DNA-binding transcriptional regulator NtrC"/>
    <property type="match status" value="1"/>
</dbReference>
<dbReference type="Proteomes" id="UP000648801">
    <property type="component" value="Unassembled WGS sequence"/>
</dbReference>
<keyword evidence="1" id="KW-0547">Nucleotide-binding</keyword>
<dbReference type="EMBL" id="BMJB01000001">
    <property type="protein sequence ID" value="GGA56286.1"/>
    <property type="molecule type" value="Genomic_DNA"/>
</dbReference>
<keyword evidence="5" id="KW-0804">Transcription</keyword>
<dbReference type="PROSITE" id="PS00675">
    <property type="entry name" value="SIGMA54_INTERACT_1"/>
    <property type="match status" value="1"/>
</dbReference>
<dbReference type="InterPro" id="IPR002078">
    <property type="entry name" value="Sigma_54_int"/>
</dbReference>
<dbReference type="GO" id="GO:0003677">
    <property type="term" value="F:DNA binding"/>
    <property type="evidence" value="ECO:0007669"/>
    <property type="project" value="UniProtKB-KW"/>
</dbReference>
<accession>A0A916RHG1</accession>
<dbReference type="InterPro" id="IPR025943">
    <property type="entry name" value="Sigma_54_int_dom_ATP-bd_2"/>
</dbReference>
<dbReference type="SUPFAM" id="SSF52540">
    <property type="entry name" value="P-loop containing nucleoside triphosphate hydrolases"/>
    <property type="match status" value="1"/>
</dbReference>
<comment type="caution">
    <text evidence="8">The sequence shown here is derived from an EMBL/GenBank/DDBJ whole genome shotgun (WGS) entry which is preliminary data.</text>
</comment>
<dbReference type="InterPro" id="IPR025944">
    <property type="entry name" value="Sigma_54_int_dom_CS"/>
</dbReference>
<dbReference type="Gene3D" id="3.40.50.300">
    <property type="entry name" value="P-loop containing nucleotide triphosphate hydrolases"/>
    <property type="match status" value="1"/>
</dbReference>